<reference evidence="15" key="2">
    <citation type="journal article" date="2013" name="Nat. Genet.">
        <title>The draft genomes of soft-shell turtle and green sea turtle yield insights into the development and evolution of the turtle-specific body plan.</title>
        <authorList>
            <person name="Wang Z."/>
            <person name="Pascual-Anaya J."/>
            <person name="Zadissa A."/>
            <person name="Li W."/>
            <person name="Niimura Y."/>
            <person name="Huang Z."/>
            <person name="Li C."/>
            <person name="White S."/>
            <person name="Xiong Z."/>
            <person name="Fang D."/>
            <person name="Wang B."/>
            <person name="Ming Y."/>
            <person name="Chen Y."/>
            <person name="Zheng Y."/>
            <person name="Kuraku S."/>
            <person name="Pignatelli M."/>
            <person name="Herrero J."/>
            <person name="Beal K."/>
            <person name="Nozawa M."/>
            <person name="Li Q."/>
            <person name="Wang J."/>
            <person name="Zhang H."/>
            <person name="Yu L."/>
            <person name="Shigenobu S."/>
            <person name="Wang J."/>
            <person name="Liu J."/>
            <person name="Flicek P."/>
            <person name="Searle S."/>
            <person name="Wang J."/>
            <person name="Kuratani S."/>
            <person name="Yin Y."/>
            <person name="Aken B."/>
            <person name="Zhang G."/>
            <person name="Irie N."/>
        </authorList>
    </citation>
    <scope>NUCLEOTIDE SEQUENCE [LARGE SCALE GENOMIC DNA]</scope>
    <source>
        <strain evidence="15">Daiwa-1</strain>
    </source>
</reference>
<dbReference type="SMART" id="SM00409">
    <property type="entry name" value="IG"/>
    <property type="match status" value="1"/>
</dbReference>
<keyword evidence="7" id="KW-1015">Disulfide bond</keyword>
<keyword evidence="5 11" id="KW-1133">Transmembrane helix</keyword>
<dbReference type="InterPro" id="IPR003599">
    <property type="entry name" value="Ig_sub"/>
</dbReference>
<sequence>MVCMASAEQMPSGLALKRWLWWGLFVLHFTILVFAKEKTVKAAVGTTATLPCCHKISSSDSLNNYRVYWQTKSQEVVLAYATGTLFEYSRKYNNRTKMNLTSLELVFSPVEVSDKDTYQCIVQEVVTGPQKLCVNTVDLFVVANFSKPVITADVPKDACGSTQVMVNCSSYGGYPNPKVSGILNNMSVDWKTELFGNKTSLYNVTAKLQFNLTEDISLTCTIEYDGYYVSSNYSLEKLKECRLSPIPPTHGIIIASSLVLVCIFLVALALLLKYFQCYACEQLRSSHYPVPHEPAVGTALKEVTSFTSLK</sequence>
<evidence type="ECO:0000256" key="3">
    <source>
        <dbReference type="ARBA" id="ARBA00022692"/>
    </source>
</evidence>
<keyword evidence="2" id="KW-1003">Cell membrane</keyword>
<keyword evidence="9" id="KW-0325">Glycoprotein</keyword>
<dbReference type="eggNOG" id="ENOG502S5B5">
    <property type="taxonomic scope" value="Eukaryota"/>
</dbReference>
<dbReference type="OMA" id="HMTSVML"/>
<dbReference type="Gene3D" id="2.60.40.10">
    <property type="entry name" value="Immunoglobulins"/>
    <property type="match status" value="2"/>
</dbReference>
<protein>
    <submittedName>
        <fullName evidence="14">T-lymphocyte activation antigen CD80-like</fullName>
    </submittedName>
</protein>
<dbReference type="OrthoDB" id="9904387at2759"/>
<dbReference type="GO" id="GO:0042130">
    <property type="term" value="P:negative regulation of T cell proliferation"/>
    <property type="evidence" value="ECO:0007669"/>
    <property type="project" value="TreeGrafter"/>
</dbReference>
<accession>K7FUN4</accession>
<dbReference type="KEGG" id="pss:102452898"/>
<dbReference type="GO" id="GO:0071222">
    <property type="term" value="P:cellular response to lipopolysaccharide"/>
    <property type="evidence" value="ECO:0007669"/>
    <property type="project" value="TreeGrafter"/>
</dbReference>
<evidence type="ECO:0000259" key="13">
    <source>
        <dbReference type="SMART" id="SM00409"/>
    </source>
</evidence>
<dbReference type="GeneTree" id="ENSGT00960000189608"/>
<evidence type="ECO:0000256" key="7">
    <source>
        <dbReference type="ARBA" id="ARBA00023157"/>
    </source>
</evidence>
<evidence type="ECO:0000256" key="11">
    <source>
        <dbReference type="SAM" id="Phobius"/>
    </source>
</evidence>
<dbReference type="Ensembl" id="ENSPSIT00000011801.1">
    <property type="protein sequence ID" value="ENSPSIP00000011744.1"/>
    <property type="gene ID" value="ENSPSIG00000010596.1"/>
</dbReference>
<dbReference type="EMBL" id="AGCU01094365">
    <property type="status" value="NOT_ANNOTATED_CDS"/>
    <property type="molecule type" value="Genomic_DNA"/>
</dbReference>
<dbReference type="AlphaFoldDB" id="K7FUN4"/>
<keyword evidence="3 11" id="KW-0812">Transmembrane</keyword>
<keyword evidence="6 11" id="KW-0472">Membrane</keyword>
<evidence type="ECO:0000256" key="1">
    <source>
        <dbReference type="ARBA" id="ARBA00004251"/>
    </source>
</evidence>
<dbReference type="InterPro" id="IPR013106">
    <property type="entry name" value="Ig_V-set"/>
</dbReference>
<evidence type="ECO:0000256" key="4">
    <source>
        <dbReference type="ARBA" id="ARBA00022729"/>
    </source>
</evidence>
<dbReference type="GO" id="GO:0007166">
    <property type="term" value="P:cell surface receptor signaling pathway"/>
    <property type="evidence" value="ECO:0007669"/>
    <property type="project" value="TreeGrafter"/>
</dbReference>
<evidence type="ECO:0000313" key="14">
    <source>
        <dbReference type="Ensembl" id="ENSPSIP00000011744.1"/>
    </source>
</evidence>
<feature type="transmembrane region" description="Helical" evidence="11">
    <location>
        <begin position="252"/>
        <end position="275"/>
    </location>
</feature>
<dbReference type="RefSeq" id="XP_006124300.1">
    <property type="nucleotide sequence ID" value="XM_006124238.2"/>
</dbReference>
<dbReference type="InterPro" id="IPR051713">
    <property type="entry name" value="T-cell_Activation_Regulation"/>
</dbReference>
<feature type="signal peptide" evidence="12">
    <location>
        <begin position="1"/>
        <end position="35"/>
    </location>
</feature>
<evidence type="ECO:0000256" key="12">
    <source>
        <dbReference type="SAM" id="SignalP"/>
    </source>
</evidence>
<dbReference type="GO" id="GO:0009897">
    <property type="term" value="C:external side of plasma membrane"/>
    <property type="evidence" value="ECO:0007669"/>
    <property type="project" value="TreeGrafter"/>
</dbReference>
<dbReference type="Pfam" id="PF07686">
    <property type="entry name" value="V-set"/>
    <property type="match status" value="1"/>
</dbReference>
<evidence type="ECO:0000256" key="9">
    <source>
        <dbReference type="ARBA" id="ARBA00023180"/>
    </source>
</evidence>
<dbReference type="PANTHER" id="PTHR25466:SF4">
    <property type="entry name" value="T-LYMPHOCYTE ACTIVATION ANTIGEN CD80"/>
    <property type="match status" value="1"/>
</dbReference>
<keyword evidence="4 12" id="KW-0732">Signal</keyword>
<dbReference type="InterPro" id="IPR036179">
    <property type="entry name" value="Ig-like_dom_sf"/>
</dbReference>
<organism evidence="14 15">
    <name type="scientific">Pelodiscus sinensis</name>
    <name type="common">Chinese softshell turtle</name>
    <name type="synonym">Trionyx sinensis</name>
    <dbReference type="NCBI Taxonomy" id="13735"/>
    <lineage>
        <taxon>Eukaryota</taxon>
        <taxon>Metazoa</taxon>
        <taxon>Chordata</taxon>
        <taxon>Craniata</taxon>
        <taxon>Vertebrata</taxon>
        <taxon>Euteleostomi</taxon>
        <taxon>Archelosauria</taxon>
        <taxon>Testudinata</taxon>
        <taxon>Testudines</taxon>
        <taxon>Cryptodira</taxon>
        <taxon>Trionychia</taxon>
        <taxon>Trionychidae</taxon>
        <taxon>Pelodiscus</taxon>
    </lineage>
</organism>
<dbReference type="STRING" id="13735.ENSPSIP00000011744"/>
<reference evidence="14" key="3">
    <citation type="submission" date="2025-08" db="UniProtKB">
        <authorList>
            <consortium name="Ensembl"/>
        </authorList>
    </citation>
    <scope>IDENTIFICATION</scope>
</reference>
<evidence type="ECO:0000256" key="8">
    <source>
        <dbReference type="ARBA" id="ARBA00023170"/>
    </source>
</evidence>
<name>K7FUN4_PELSI</name>
<evidence type="ECO:0000256" key="2">
    <source>
        <dbReference type="ARBA" id="ARBA00022475"/>
    </source>
</evidence>
<dbReference type="GeneID" id="102452898"/>
<dbReference type="GO" id="GO:0042102">
    <property type="term" value="P:positive regulation of T cell proliferation"/>
    <property type="evidence" value="ECO:0007669"/>
    <property type="project" value="TreeGrafter"/>
</dbReference>
<dbReference type="SUPFAM" id="SSF48726">
    <property type="entry name" value="Immunoglobulin"/>
    <property type="match status" value="1"/>
</dbReference>
<reference evidence="14" key="4">
    <citation type="submission" date="2025-09" db="UniProtKB">
        <authorList>
            <consortium name="Ensembl"/>
        </authorList>
    </citation>
    <scope>IDENTIFICATION</scope>
</reference>
<dbReference type="PANTHER" id="PTHR25466">
    <property type="entry name" value="T-LYMPHOCYTE ACTIVATION ANTIGEN"/>
    <property type="match status" value="1"/>
</dbReference>
<evidence type="ECO:0000313" key="15">
    <source>
        <dbReference type="Proteomes" id="UP000007267"/>
    </source>
</evidence>
<keyword evidence="10" id="KW-0393">Immunoglobulin domain</keyword>
<dbReference type="InterPro" id="IPR013783">
    <property type="entry name" value="Ig-like_fold"/>
</dbReference>
<evidence type="ECO:0000256" key="6">
    <source>
        <dbReference type="ARBA" id="ARBA00023136"/>
    </source>
</evidence>
<dbReference type="Pfam" id="PF08205">
    <property type="entry name" value="C2-set_2"/>
    <property type="match status" value="1"/>
</dbReference>
<reference evidence="15" key="1">
    <citation type="submission" date="2011-10" db="EMBL/GenBank/DDBJ databases">
        <authorList>
            <consortium name="Soft-shell Turtle Genome Consortium"/>
        </authorList>
    </citation>
    <scope>NUCLEOTIDE SEQUENCE [LARGE SCALE GENOMIC DNA]</scope>
    <source>
        <strain evidence="15">Daiwa-1</strain>
    </source>
</reference>
<dbReference type="Proteomes" id="UP000007267">
    <property type="component" value="Unassembled WGS sequence"/>
</dbReference>
<evidence type="ECO:0000256" key="10">
    <source>
        <dbReference type="ARBA" id="ARBA00023319"/>
    </source>
</evidence>
<dbReference type="InterPro" id="IPR013162">
    <property type="entry name" value="CD80_C2-set"/>
</dbReference>
<dbReference type="GO" id="GO:0006955">
    <property type="term" value="P:immune response"/>
    <property type="evidence" value="ECO:0007669"/>
    <property type="project" value="TreeGrafter"/>
</dbReference>
<dbReference type="EMBL" id="AGCU01094366">
    <property type="status" value="NOT_ANNOTATED_CDS"/>
    <property type="molecule type" value="Genomic_DNA"/>
</dbReference>
<dbReference type="HOGENOM" id="CLU_013137_8_2_1"/>
<proteinExistence type="predicted"/>
<dbReference type="GO" id="GO:0031295">
    <property type="term" value="P:T cell costimulation"/>
    <property type="evidence" value="ECO:0007669"/>
    <property type="project" value="TreeGrafter"/>
</dbReference>
<evidence type="ECO:0000256" key="5">
    <source>
        <dbReference type="ARBA" id="ARBA00022989"/>
    </source>
</evidence>
<feature type="domain" description="Immunoglobulin" evidence="13">
    <location>
        <begin position="37"/>
        <end position="142"/>
    </location>
</feature>
<feature type="chain" id="PRO_5003902138" evidence="12">
    <location>
        <begin position="36"/>
        <end position="310"/>
    </location>
</feature>
<keyword evidence="8" id="KW-0675">Receptor</keyword>
<keyword evidence="15" id="KW-1185">Reference proteome</keyword>
<dbReference type="CTD" id="941"/>
<comment type="subcellular location">
    <subcellularLocation>
        <location evidence="1">Cell membrane</location>
        <topology evidence="1">Single-pass type I membrane protein</topology>
    </subcellularLocation>
</comment>